<dbReference type="Pfam" id="PF02838">
    <property type="entry name" value="Glyco_hydro_20b"/>
    <property type="match status" value="1"/>
</dbReference>
<comment type="catalytic activity">
    <reaction evidence="1">
        <text>Hydrolysis of terminal non-reducing N-acetyl-D-hexosamine residues in N-acetyl-beta-D-hexosaminides.</text>
        <dbReference type="EC" id="3.2.1.52"/>
    </reaction>
</comment>
<gene>
    <name evidence="11" type="primary">hexB</name>
    <name evidence="11" type="ORF">GCM10011273_22860</name>
</gene>
<feature type="domain" description="Chitobiase/beta-hexosaminidases N-terminal" evidence="10">
    <location>
        <begin position="37"/>
        <end position="201"/>
    </location>
</feature>
<dbReference type="Pfam" id="PF03173">
    <property type="entry name" value="CHB_HEX"/>
    <property type="match status" value="1"/>
</dbReference>
<dbReference type="InterPro" id="IPR008965">
    <property type="entry name" value="CBM2/CBM3_carb-bd_dom_sf"/>
</dbReference>
<dbReference type="SUPFAM" id="SSF55545">
    <property type="entry name" value="beta-N-acetylhexosaminidase-like domain"/>
    <property type="match status" value="1"/>
</dbReference>
<dbReference type="InterPro" id="IPR013783">
    <property type="entry name" value="Ig-like_fold"/>
</dbReference>
<evidence type="ECO:0000256" key="7">
    <source>
        <dbReference type="ARBA" id="ARBA00033000"/>
    </source>
</evidence>
<dbReference type="EC" id="3.2.1.52" evidence="3"/>
<dbReference type="Gene3D" id="3.30.379.10">
    <property type="entry name" value="Chitobiase/beta-hexosaminidase domain 2-like"/>
    <property type="match status" value="1"/>
</dbReference>
<dbReference type="InterPro" id="IPR012291">
    <property type="entry name" value="CBM2_carb-bd_dom_sf"/>
</dbReference>
<evidence type="ECO:0000256" key="3">
    <source>
        <dbReference type="ARBA" id="ARBA00012663"/>
    </source>
</evidence>
<comment type="caution">
    <text evidence="11">The sequence shown here is derived from an EMBL/GenBank/DDBJ whole genome shotgun (WGS) entry which is preliminary data.</text>
</comment>
<dbReference type="SMART" id="SM01081">
    <property type="entry name" value="CHB_HEX"/>
    <property type="match status" value="1"/>
</dbReference>
<dbReference type="AlphaFoldDB" id="A0A918UVL5"/>
<feature type="signal peptide" evidence="9">
    <location>
        <begin position="1"/>
        <end position="20"/>
    </location>
</feature>
<evidence type="ECO:0000256" key="4">
    <source>
        <dbReference type="ARBA" id="ARBA00022801"/>
    </source>
</evidence>
<keyword evidence="12" id="KW-1185">Reference proteome</keyword>
<feature type="active site" description="Proton donor" evidence="8">
    <location>
        <position position="541"/>
    </location>
</feature>
<dbReference type="GO" id="GO:0005975">
    <property type="term" value="P:carbohydrate metabolic process"/>
    <property type="evidence" value="ECO:0007669"/>
    <property type="project" value="InterPro"/>
</dbReference>
<evidence type="ECO:0000256" key="5">
    <source>
        <dbReference type="ARBA" id="ARBA00023295"/>
    </source>
</evidence>
<dbReference type="Pfam" id="PF00728">
    <property type="entry name" value="Glyco_hydro_20"/>
    <property type="match status" value="1"/>
</dbReference>
<feature type="chain" id="PRO_5038077276" description="beta-N-acetylhexosaminidase" evidence="9">
    <location>
        <begin position="21"/>
        <end position="854"/>
    </location>
</feature>
<name>A0A918UVL5_9CAUL</name>
<dbReference type="InterPro" id="IPR004867">
    <property type="entry name" value="CHB_C_dom"/>
</dbReference>
<dbReference type="EMBL" id="BMZB01000003">
    <property type="protein sequence ID" value="GGZ36037.1"/>
    <property type="molecule type" value="Genomic_DNA"/>
</dbReference>
<dbReference type="InterPro" id="IPR015882">
    <property type="entry name" value="HEX_bac_N"/>
</dbReference>
<dbReference type="RefSeq" id="WP_189486622.1">
    <property type="nucleotide sequence ID" value="NZ_BMZB01000003.1"/>
</dbReference>
<dbReference type="PANTHER" id="PTHR22600:SF57">
    <property type="entry name" value="BETA-N-ACETYLHEXOSAMINIDASE"/>
    <property type="match status" value="1"/>
</dbReference>
<dbReference type="InterPro" id="IPR017853">
    <property type="entry name" value="GH"/>
</dbReference>
<reference evidence="11" key="2">
    <citation type="submission" date="2020-09" db="EMBL/GenBank/DDBJ databases">
        <authorList>
            <person name="Sun Q."/>
            <person name="Kim S."/>
        </authorList>
    </citation>
    <scope>NUCLEOTIDE SEQUENCE</scope>
    <source>
        <strain evidence="11">KCTC 32296</strain>
    </source>
</reference>
<dbReference type="Gene3D" id="2.60.40.290">
    <property type="match status" value="1"/>
</dbReference>
<comment type="similarity">
    <text evidence="2">Belongs to the glycosyl hydrolase 20 family.</text>
</comment>
<dbReference type="InterPro" id="IPR015883">
    <property type="entry name" value="Glyco_hydro_20_cat"/>
</dbReference>
<dbReference type="InterPro" id="IPR025705">
    <property type="entry name" value="Beta_hexosaminidase_sua/sub"/>
</dbReference>
<dbReference type="Gene3D" id="2.60.40.10">
    <property type="entry name" value="Immunoglobulins"/>
    <property type="match status" value="1"/>
</dbReference>
<accession>A0A918UVL5</accession>
<sequence length="854" mass="92890">MKTWLLAGVAAALMSGAAWAQAAPVKLSQGELDRFAADLGYRYTIQDNKPACPQGGNGCFLSEIEVRVPQTLPDDLAAGKFTLYASFVTRLLGIESDQFDLKFINGDLYTLTPKPGVKLKGGQTIRIKVWGEGQFYSAYYPMPNVYAVSGGLKAATIAATKPVIDPETGLESLAFVAPMTDEAKLGTKHADDLTRWLTPERAFAQNAARTVVQAKPEIVILPTPAKVTWLKGAAVDLSGGVTLALKGVDHSAVQVALDGVKDAGVAGFTSGPKVMVKVDAKSGIAAEGYGLRAENGAITITASDAIGAAYGLTSLAQQAAHDKAKLKPVLIEDSPRLPFRGLHVDVARNFHSKAEMLKIIDQMAAYKLNKLHFHLGEDEGWRVEIKALPELATVGGTRCHDPKEDTCLLPQLGAGPDADTPVNGYYSQVDYIEILMAAKARHIEVIPSFDMPGHSRAAVRSMEARYRRLMAEGKPDEANLYRLVEPEDTTVYDSIQHYNDNTLNVCIPATYRFLDTVIDEVAAMHAAAGVPLKKYHIGADETAGAWSQSPACQKLMATEKLEPKQLSAYFIEKVSNRLAERGIEAAGWSDGMGHTDAAKMPKAVQSNIWSGLFTGAAAEAHNHANRGWDVVISIPDTFYFDIPQSVDPMERGYDWPSRVTDTYEVFGFIPENIPANASWLKTIRHQPGKIDDTTPLKAGLKFKGLQGQLWSETVRSDAQVDYMLFPRVLGLAERAWHKSAWEPAYKAGETYTYDDGKVDRVAQAKDWQTFRDKMPVHLAALEAAGVEYRIAPPGARIVDGKLEVNTEFAHPVEYRLAGGQWQSYTGPVAVTGAVEVRARTFDGKRAGRSSKVGE</sequence>
<dbReference type="PRINTS" id="PR00738">
    <property type="entry name" value="GLHYDRLASE20"/>
</dbReference>
<dbReference type="GO" id="GO:0030203">
    <property type="term" value="P:glycosaminoglycan metabolic process"/>
    <property type="evidence" value="ECO:0007669"/>
    <property type="project" value="TreeGrafter"/>
</dbReference>
<evidence type="ECO:0000256" key="6">
    <source>
        <dbReference type="ARBA" id="ARBA00030512"/>
    </source>
</evidence>
<proteinExistence type="inferred from homology"/>
<dbReference type="Pfam" id="PF03174">
    <property type="entry name" value="CHB_HEX_C"/>
    <property type="match status" value="1"/>
</dbReference>
<dbReference type="PANTHER" id="PTHR22600">
    <property type="entry name" value="BETA-HEXOSAMINIDASE"/>
    <property type="match status" value="1"/>
</dbReference>
<dbReference type="InterPro" id="IPR029018">
    <property type="entry name" value="Hex-like_dom2"/>
</dbReference>
<dbReference type="SUPFAM" id="SSF81296">
    <property type="entry name" value="E set domains"/>
    <property type="match status" value="1"/>
</dbReference>
<keyword evidence="9" id="KW-0732">Signal</keyword>
<dbReference type="InterPro" id="IPR004866">
    <property type="entry name" value="CHB/HEX_N_dom"/>
</dbReference>
<keyword evidence="5" id="KW-0326">Glycosidase</keyword>
<dbReference type="GO" id="GO:0016020">
    <property type="term" value="C:membrane"/>
    <property type="evidence" value="ECO:0007669"/>
    <property type="project" value="TreeGrafter"/>
</dbReference>
<evidence type="ECO:0000256" key="1">
    <source>
        <dbReference type="ARBA" id="ARBA00001231"/>
    </source>
</evidence>
<evidence type="ECO:0000256" key="8">
    <source>
        <dbReference type="PIRSR" id="PIRSR625705-1"/>
    </source>
</evidence>
<organism evidence="11 12">
    <name type="scientific">Asticcacaulis endophyticus</name>
    <dbReference type="NCBI Taxonomy" id="1395890"/>
    <lineage>
        <taxon>Bacteria</taxon>
        <taxon>Pseudomonadati</taxon>
        <taxon>Pseudomonadota</taxon>
        <taxon>Alphaproteobacteria</taxon>
        <taxon>Caulobacterales</taxon>
        <taxon>Caulobacteraceae</taxon>
        <taxon>Asticcacaulis</taxon>
    </lineage>
</organism>
<dbReference type="CDD" id="cd02847">
    <property type="entry name" value="E_set_Chitobiase_C"/>
    <property type="match status" value="1"/>
</dbReference>
<protein>
    <recommendedName>
        <fullName evidence="3">beta-N-acetylhexosaminidase</fullName>
        <ecNumber evidence="3">3.2.1.52</ecNumber>
    </recommendedName>
    <alternativeName>
        <fullName evidence="6">Beta-N-acetylhexosaminidase</fullName>
    </alternativeName>
    <alternativeName>
        <fullName evidence="7">N-acetyl-beta-glucosaminidase</fullName>
    </alternativeName>
</protein>
<evidence type="ECO:0000313" key="11">
    <source>
        <dbReference type="EMBL" id="GGZ36037.1"/>
    </source>
</evidence>
<evidence type="ECO:0000313" key="12">
    <source>
        <dbReference type="Proteomes" id="UP000662572"/>
    </source>
</evidence>
<keyword evidence="4" id="KW-0378">Hydrolase</keyword>
<reference evidence="11" key="1">
    <citation type="journal article" date="2014" name="Int. J. Syst. Evol. Microbiol.">
        <title>Complete genome sequence of Corynebacterium casei LMG S-19264T (=DSM 44701T), isolated from a smear-ripened cheese.</title>
        <authorList>
            <consortium name="US DOE Joint Genome Institute (JGI-PGF)"/>
            <person name="Walter F."/>
            <person name="Albersmeier A."/>
            <person name="Kalinowski J."/>
            <person name="Ruckert C."/>
        </authorList>
    </citation>
    <scope>NUCLEOTIDE SEQUENCE</scope>
    <source>
        <strain evidence="11">KCTC 32296</strain>
    </source>
</reference>
<dbReference type="GO" id="GO:0004563">
    <property type="term" value="F:beta-N-acetylhexosaminidase activity"/>
    <property type="evidence" value="ECO:0007669"/>
    <property type="project" value="UniProtKB-EC"/>
</dbReference>
<dbReference type="Gene3D" id="3.20.20.80">
    <property type="entry name" value="Glycosidases"/>
    <property type="match status" value="1"/>
</dbReference>
<dbReference type="SUPFAM" id="SSF49384">
    <property type="entry name" value="Carbohydrate-binding domain"/>
    <property type="match status" value="1"/>
</dbReference>
<evidence type="ECO:0000256" key="9">
    <source>
        <dbReference type="SAM" id="SignalP"/>
    </source>
</evidence>
<dbReference type="Proteomes" id="UP000662572">
    <property type="component" value="Unassembled WGS sequence"/>
</dbReference>
<dbReference type="GO" id="GO:0030247">
    <property type="term" value="F:polysaccharide binding"/>
    <property type="evidence" value="ECO:0007669"/>
    <property type="project" value="InterPro"/>
</dbReference>
<dbReference type="InterPro" id="IPR014756">
    <property type="entry name" value="Ig_E-set"/>
</dbReference>
<evidence type="ECO:0000259" key="10">
    <source>
        <dbReference type="SMART" id="SM01081"/>
    </source>
</evidence>
<dbReference type="SUPFAM" id="SSF51445">
    <property type="entry name" value="(Trans)glycosidases"/>
    <property type="match status" value="1"/>
</dbReference>
<evidence type="ECO:0000256" key="2">
    <source>
        <dbReference type="ARBA" id="ARBA00006285"/>
    </source>
</evidence>